<gene>
    <name evidence="1" type="ORF">METZ01_LOCUS9935</name>
</gene>
<proteinExistence type="predicted"/>
<dbReference type="AlphaFoldDB" id="A0A381NR66"/>
<dbReference type="EMBL" id="UINC01000541">
    <property type="protein sequence ID" value="SUZ57081.1"/>
    <property type="molecule type" value="Genomic_DNA"/>
</dbReference>
<evidence type="ECO:0000313" key="1">
    <source>
        <dbReference type="EMBL" id="SUZ57081.1"/>
    </source>
</evidence>
<sequence>MNRLGKLLALSALGFMSLGTALVAQNVDPVGVYGITINADFDGQVMQLFGTLTIENSDNGLRGSVDTDMGITSLSSIVVEGSEMKFNVDAEGMLVAFEVNFEDDGFSGEFDLDGLGGGTISGTKR</sequence>
<reference evidence="1" key="1">
    <citation type="submission" date="2018-05" db="EMBL/GenBank/DDBJ databases">
        <authorList>
            <person name="Lanie J.A."/>
            <person name="Ng W.-L."/>
            <person name="Kazmierczak K.M."/>
            <person name="Andrzejewski T.M."/>
            <person name="Davidsen T.M."/>
            <person name="Wayne K.J."/>
            <person name="Tettelin H."/>
            <person name="Glass J.I."/>
            <person name="Rusch D."/>
            <person name="Podicherti R."/>
            <person name="Tsui H.-C.T."/>
            <person name="Winkler M.E."/>
        </authorList>
    </citation>
    <scope>NUCLEOTIDE SEQUENCE</scope>
</reference>
<protein>
    <submittedName>
        <fullName evidence="1">Uncharacterized protein</fullName>
    </submittedName>
</protein>
<accession>A0A381NR66</accession>
<name>A0A381NR66_9ZZZZ</name>
<organism evidence="1">
    <name type="scientific">marine metagenome</name>
    <dbReference type="NCBI Taxonomy" id="408172"/>
    <lineage>
        <taxon>unclassified sequences</taxon>
        <taxon>metagenomes</taxon>
        <taxon>ecological metagenomes</taxon>
    </lineage>
</organism>